<dbReference type="Proteomes" id="UP000264217">
    <property type="component" value="Unassembled WGS sequence"/>
</dbReference>
<dbReference type="GO" id="GO:0004553">
    <property type="term" value="F:hydrolase activity, hydrolyzing O-glycosyl compounds"/>
    <property type="evidence" value="ECO:0007669"/>
    <property type="project" value="InterPro"/>
</dbReference>
<reference evidence="8 9" key="1">
    <citation type="submission" date="2018-08" db="EMBL/GenBank/DDBJ databases">
        <title>Mucilaginibacter sp. MYSH2.</title>
        <authorList>
            <person name="Seo T."/>
        </authorList>
    </citation>
    <scope>NUCLEOTIDE SEQUENCE [LARGE SCALE GENOMIC DNA]</scope>
    <source>
        <strain evidence="8 9">MYSH2</strain>
    </source>
</reference>
<organism evidence="8 9">
    <name type="scientific">Mucilaginibacter conchicola</name>
    <dbReference type="NCBI Taxonomy" id="2303333"/>
    <lineage>
        <taxon>Bacteria</taxon>
        <taxon>Pseudomonadati</taxon>
        <taxon>Bacteroidota</taxon>
        <taxon>Sphingobacteriia</taxon>
        <taxon>Sphingobacteriales</taxon>
        <taxon>Sphingobacteriaceae</taxon>
        <taxon>Mucilaginibacter</taxon>
    </lineage>
</organism>
<evidence type="ECO:0000313" key="8">
    <source>
        <dbReference type="EMBL" id="RFZ95442.1"/>
    </source>
</evidence>
<feature type="chain" id="PRO_5016977207" evidence="5">
    <location>
        <begin position="23"/>
        <end position="533"/>
    </location>
</feature>
<dbReference type="InterPro" id="IPR000322">
    <property type="entry name" value="Glyco_hydro_31_TIM"/>
</dbReference>
<dbReference type="AlphaFoldDB" id="A0A372NZJ5"/>
<dbReference type="InterPro" id="IPR013780">
    <property type="entry name" value="Glyco_hydro_b"/>
</dbReference>
<dbReference type="PANTHER" id="PTHR43053">
    <property type="entry name" value="GLYCOSIDASE FAMILY 31"/>
    <property type="match status" value="1"/>
</dbReference>
<protein>
    <submittedName>
        <fullName evidence="8">Glycoside hydrolase</fullName>
    </submittedName>
</protein>
<feature type="domain" description="Glycoside hydrolase family 31 TIM barrel" evidence="6">
    <location>
        <begin position="145"/>
        <end position="311"/>
    </location>
</feature>
<accession>A0A372NZJ5</accession>
<dbReference type="SUPFAM" id="SSF51445">
    <property type="entry name" value="(Trans)glycosidases"/>
    <property type="match status" value="1"/>
</dbReference>
<dbReference type="Pfam" id="PF01055">
    <property type="entry name" value="Glyco_hydro_31_2nd"/>
    <property type="match status" value="2"/>
</dbReference>
<evidence type="ECO:0000259" key="6">
    <source>
        <dbReference type="Pfam" id="PF01055"/>
    </source>
</evidence>
<keyword evidence="5" id="KW-0732">Signal</keyword>
<sequence>MNKAFKIALLFVLSFVTSNLSAQTIAIKPGEKWFGGAVNDAHLMPFADGYSLNLYGDTRGNQAAPLLVSTKGRFIWSEEPFKFSVSAGKLTVSETHAALVIDSSAKDLQSAFKLAAKRYFPSKGKLPDTLLFAKPQYNTWIELVYNQNQKDIISYAKAIIDNGFPPGVLMIDDNWADYYGRFDFRADRFTNATAMIDSLHTMGFKVMLWVSPFVSPDTEVYRELLAKRLLLFDNGGNANLAWDKADKPAIISWWNGYSSVLDFTNPQAKEWFTGRLNYMVKTYHLDGFKLDAGDADFYPASGLSYKKATPNEHSRLWGEIGLSFPLNEYRAMWKMGGEPLVERLRDKQHTWVDLQKLIPHITTAGLLGYQFTCPDMIGGGEFGSFIGEDKLDEQLIVRSAQSAALMPMMQFSVAPWRVLSKQHLAAVKKAVALRAKYTPYILQLAKASAQSGEPIVRSMEYQFPNQGLADVKGQFMLGSKYLVAPVITKENCKTIYLPKGTWLSDDGKKIKGPKVLKTEVATDRLPVFELIRN</sequence>
<evidence type="ECO:0000259" key="7">
    <source>
        <dbReference type="Pfam" id="PF21365"/>
    </source>
</evidence>
<dbReference type="InterPro" id="IPR050985">
    <property type="entry name" value="Alpha-glycosidase_related"/>
</dbReference>
<dbReference type="PANTHER" id="PTHR43053:SF4">
    <property type="entry name" value="MYOGENESIS-REGULATING GLYCOSIDASE"/>
    <property type="match status" value="1"/>
</dbReference>
<comment type="similarity">
    <text evidence="1 4">Belongs to the glycosyl hydrolase 31 family.</text>
</comment>
<dbReference type="EMBL" id="QWDC01000001">
    <property type="protein sequence ID" value="RFZ95442.1"/>
    <property type="molecule type" value="Genomic_DNA"/>
</dbReference>
<dbReference type="Gene3D" id="3.20.20.80">
    <property type="entry name" value="Glycosidases"/>
    <property type="match status" value="1"/>
</dbReference>
<gene>
    <name evidence="8" type="ORF">D0C36_07945</name>
</gene>
<evidence type="ECO:0000256" key="3">
    <source>
        <dbReference type="ARBA" id="ARBA00023295"/>
    </source>
</evidence>
<evidence type="ECO:0000256" key="4">
    <source>
        <dbReference type="RuleBase" id="RU361185"/>
    </source>
</evidence>
<evidence type="ECO:0000256" key="5">
    <source>
        <dbReference type="SAM" id="SignalP"/>
    </source>
</evidence>
<evidence type="ECO:0000256" key="2">
    <source>
        <dbReference type="ARBA" id="ARBA00022801"/>
    </source>
</evidence>
<evidence type="ECO:0000313" key="9">
    <source>
        <dbReference type="Proteomes" id="UP000264217"/>
    </source>
</evidence>
<dbReference type="SUPFAM" id="SSF51011">
    <property type="entry name" value="Glycosyl hydrolase domain"/>
    <property type="match status" value="1"/>
</dbReference>
<keyword evidence="2 4" id="KW-0378">Hydrolase</keyword>
<dbReference type="RefSeq" id="WP_117391005.1">
    <property type="nucleotide sequence ID" value="NZ_QWDC01000001.1"/>
</dbReference>
<name>A0A372NZJ5_9SPHI</name>
<evidence type="ECO:0000256" key="1">
    <source>
        <dbReference type="ARBA" id="ARBA00007806"/>
    </source>
</evidence>
<comment type="caution">
    <text evidence="8">The sequence shown here is derived from an EMBL/GenBank/DDBJ whole genome shotgun (WGS) entry which is preliminary data.</text>
</comment>
<keyword evidence="9" id="KW-1185">Reference proteome</keyword>
<dbReference type="GO" id="GO:0005975">
    <property type="term" value="P:carbohydrate metabolic process"/>
    <property type="evidence" value="ECO:0007669"/>
    <property type="project" value="InterPro"/>
</dbReference>
<dbReference type="Gene3D" id="2.60.40.1180">
    <property type="entry name" value="Golgi alpha-mannosidase II"/>
    <property type="match status" value="1"/>
</dbReference>
<feature type="domain" description="Glycoside hydrolase family 31 TIM barrel" evidence="6">
    <location>
        <begin position="346"/>
        <end position="443"/>
    </location>
</feature>
<dbReference type="CDD" id="cd06592">
    <property type="entry name" value="GH31_NET37"/>
    <property type="match status" value="1"/>
</dbReference>
<dbReference type="InterPro" id="IPR048395">
    <property type="entry name" value="Glyco_hydro_31_C"/>
</dbReference>
<feature type="domain" description="Glycosyl hydrolase family 31 C-terminal" evidence="7">
    <location>
        <begin position="452"/>
        <end position="528"/>
    </location>
</feature>
<feature type="signal peptide" evidence="5">
    <location>
        <begin position="1"/>
        <end position="22"/>
    </location>
</feature>
<proteinExistence type="inferred from homology"/>
<dbReference type="InterPro" id="IPR017853">
    <property type="entry name" value="GH"/>
</dbReference>
<keyword evidence="3 4" id="KW-0326">Glycosidase</keyword>
<dbReference type="Pfam" id="PF21365">
    <property type="entry name" value="Glyco_hydro_31_3rd"/>
    <property type="match status" value="1"/>
</dbReference>
<dbReference type="OrthoDB" id="176168at2"/>